<dbReference type="Pfam" id="PF18936">
    <property type="entry name" value="DUF5684"/>
    <property type="match status" value="1"/>
</dbReference>
<dbReference type="Pfam" id="PF10502">
    <property type="entry name" value="Peptidase_S26"/>
    <property type="match status" value="2"/>
</dbReference>
<proteinExistence type="inferred from homology"/>
<keyword evidence="5 7" id="KW-0378">Hydrolase</keyword>
<dbReference type="Proteomes" id="UP000468650">
    <property type="component" value="Unassembled WGS sequence"/>
</dbReference>
<keyword evidence="7" id="KW-0645">Protease</keyword>
<keyword evidence="7" id="KW-0472">Membrane</keyword>
<protein>
    <recommendedName>
        <fullName evidence="4 7">Signal peptidase I</fullName>
        <ecNumber evidence="3 7">3.4.21.89</ecNumber>
    </recommendedName>
</protein>
<feature type="transmembrane region" description="Helical" evidence="7">
    <location>
        <begin position="51"/>
        <end position="70"/>
    </location>
</feature>
<evidence type="ECO:0000256" key="2">
    <source>
        <dbReference type="ARBA" id="ARBA00009370"/>
    </source>
</evidence>
<feature type="active site" evidence="6">
    <location>
        <position position="150"/>
    </location>
</feature>
<dbReference type="GO" id="GO:0006465">
    <property type="term" value="P:signal peptide processing"/>
    <property type="evidence" value="ECO:0007669"/>
    <property type="project" value="InterPro"/>
</dbReference>
<evidence type="ECO:0000313" key="10">
    <source>
        <dbReference type="Proteomes" id="UP000468650"/>
    </source>
</evidence>
<dbReference type="InterPro" id="IPR000223">
    <property type="entry name" value="Pept_S26A_signal_pept_1"/>
</dbReference>
<feature type="transmembrane region" description="Helical" evidence="7">
    <location>
        <begin position="506"/>
        <end position="525"/>
    </location>
</feature>
<gene>
    <name evidence="9" type="primary">lepB</name>
    <name evidence="9" type="ORF">F8C67_02390</name>
</gene>
<dbReference type="AlphaFoldDB" id="A0A6N6RM13"/>
<feature type="domain" description="Peptidase S26" evidence="8">
    <location>
        <begin position="398"/>
        <end position="478"/>
    </location>
</feature>
<dbReference type="InterPro" id="IPR019758">
    <property type="entry name" value="Pept_S26A_signal_pept_1_CS"/>
</dbReference>
<comment type="similarity">
    <text evidence="2 7">Belongs to the peptidase S26 family.</text>
</comment>
<feature type="transmembrane region" description="Helical" evidence="7">
    <location>
        <begin position="82"/>
        <end position="101"/>
    </location>
</feature>
<dbReference type="InterPro" id="IPR019533">
    <property type="entry name" value="Peptidase_S26"/>
</dbReference>
<dbReference type="InterPro" id="IPR036286">
    <property type="entry name" value="LexA/Signal_pep-like_sf"/>
</dbReference>
<evidence type="ECO:0000256" key="6">
    <source>
        <dbReference type="PIRSR" id="PIRSR600223-1"/>
    </source>
</evidence>
<feature type="domain" description="Peptidase S26" evidence="8">
    <location>
        <begin position="122"/>
        <end position="271"/>
    </location>
</feature>
<name>A0A6N6RM13_9FLAO</name>
<comment type="caution">
    <text evidence="9">The sequence shown here is derived from an EMBL/GenBank/DDBJ whole genome shotgun (WGS) entry which is preliminary data.</text>
</comment>
<dbReference type="PANTHER" id="PTHR43390">
    <property type="entry name" value="SIGNAL PEPTIDASE I"/>
    <property type="match status" value="1"/>
</dbReference>
<evidence type="ECO:0000256" key="5">
    <source>
        <dbReference type="ARBA" id="ARBA00022801"/>
    </source>
</evidence>
<comment type="subcellular location">
    <subcellularLocation>
        <location evidence="7">Membrane</location>
        <topology evidence="7">Single-pass type II membrane protein</topology>
    </subcellularLocation>
</comment>
<keyword evidence="7" id="KW-1133">Transmembrane helix</keyword>
<dbReference type="EC" id="3.4.21.89" evidence="3 7"/>
<keyword evidence="10" id="KW-1185">Reference proteome</keyword>
<dbReference type="PRINTS" id="PR00727">
    <property type="entry name" value="LEADERPTASE"/>
</dbReference>
<dbReference type="InterPro" id="IPR043739">
    <property type="entry name" value="DUF5684"/>
</dbReference>
<dbReference type="OrthoDB" id="9802919at2"/>
<evidence type="ECO:0000256" key="4">
    <source>
        <dbReference type="ARBA" id="ARBA00019232"/>
    </source>
</evidence>
<dbReference type="EMBL" id="WBVO01000001">
    <property type="protein sequence ID" value="KAB2814610.1"/>
    <property type="molecule type" value="Genomic_DNA"/>
</dbReference>
<dbReference type="SUPFAM" id="SSF51306">
    <property type="entry name" value="LexA/Signal peptidase"/>
    <property type="match status" value="2"/>
</dbReference>
<dbReference type="GO" id="GO:0009003">
    <property type="term" value="F:signal peptidase activity"/>
    <property type="evidence" value="ECO:0007669"/>
    <property type="project" value="UniProtKB-EC"/>
</dbReference>
<evidence type="ECO:0000256" key="3">
    <source>
        <dbReference type="ARBA" id="ARBA00013208"/>
    </source>
</evidence>
<evidence type="ECO:0000256" key="1">
    <source>
        <dbReference type="ARBA" id="ARBA00000677"/>
    </source>
</evidence>
<feature type="active site" evidence="6">
    <location>
        <position position="238"/>
    </location>
</feature>
<sequence length="533" mass="61688">MMYLYFFVGLALYRGLITWKFYTAAGRQAWEAFVPFYNTYVLLQITERPKWWIFIYYVPVVDNVMAIILTYELLHMFNFRKITFAILSVVTLGLYLGYLNYTQPLNYGQRDDSWIKKNLGTTVNAILFAVVAATLIRSTTFESYTIPTGSMEESLYTGDFLFVSKMHYGVRLPITPFTVPLLHNELPLIGGKSYSDLVQLPYVRLPKFTEVQLNDPVVFNYPADSDHDPIDKKMNYVKRCVGTPGDSIKIVDGVLFINGVENQLPDRAKRQISYYVQLDQGFILNENGLEYLREKFEVDPSDIQPGLGTVQQSAQASKWRFTMTEENAQAMRESGFAKQMEPVILEYGNPSSFNPDESRIMEASARQMFMNNNIHEPIQYKWTIDNYGSVWIPQEGATIELNEKNLDFYYKAITVHEGNTLEQIDGKYVLNGEEASTYTFKQDYFWMMGDNRHNSLDSRFWGFVPETHLVGKPVFIWMSYDKYAPGAKKIRNERVFTTVNGSGERFSYLLPFGIIVVLWTLIGRYRRKKKAQA</sequence>
<dbReference type="NCBIfam" id="TIGR02227">
    <property type="entry name" value="sigpep_I_bact"/>
    <property type="match status" value="1"/>
</dbReference>
<dbReference type="GO" id="GO:0016020">
    <property type="term" value="C:membrane"/>
    <property type="evidence" value="ECO:0007669"/>
    <property type="project" value="UniProtKB-SubCell"/>
</dbReference>
<comment type="catalytic activity">
    <reaction evidence="1 7">
        <text>Cleavage of hydrophobic, N-terminal signal or leader sequences from secreted and periplasmic proteins.</text>
        <dbReference type="EC" id="3.4.21.89"/>
    </reaction>
</comment>
<evidence type="ECO:0000259" key="8">
    <source>
        <dbReference type="Pfam" id="PF10502"/>
    </source>
</evidence>
<comment type="caution">
    <text evidence="7">Lacks conserved residue(s) required for the propagation of feature annotation.</text>
</comment>
<dbReference type="PROSITE" id="PS00761">
    <property type="entry name" value="SPASE_I_3"/>
    <property type="match status" value="1"/>
</dbReference>
<evidence type="ECO:0000313" key="9">
    <source>
        <dbReference type="EMBL" id="KAB2814610.1"/>
    </source>
</evidence>
<dbReference type="PANTHER" id="PTHR43390:SF1">
    <property type="entry name" value="CHLOROPLAST PROCESSING PEPTIDASE"/>
    <property type="match status" value="1"/>
</dbReference>
<organism evidence="9 10">
    <name type="scientific">Phaeocystidibacter luteus</name>
    <dbReference type="NCBI Taxonomy" id="911197"/>
    <lineage>
        <taxon>Bacteria</taxon>
        <taxon>Pseudomonadati</taxon>
        <taxon>Bacteroidota</taxon>
        <taxon>Flavobacteriia</taxon>
        <taxon>Flavobacteriales</taxon>
        <taxon>Phaeocystidibacteraceae</taxon>
        <taxon>Phaeocystidibacter</taxon>
    </lineage>
</organism>
<dbReference type="Gene3D" id="2.10.109.10">
    <property type="entry name" value="Umud Fragment, subunit A"/>
    <property type="match status" value="2"/>
</dbReference>
<dbReference type="CDD" id="cd06530">
    <property type="entry name" value="S26_SPase_I"/>
    <property type="match status" value="2"/>
</dbReference>
<keyword evidence="7" id="KW-0812">Transmembrane</keyword>
<evidence type="ECO:0000256" key="7">
    <source>
        <dbReference type="RuleBase" id="RU362042"/>
    </source>
</evidence>
<dbReference type="GO" id="GO:0004252">
    <property type="term" value="F:serine-type endopeptidase activity"/>
    <property type="evidence" value="ECO:0007669"/>
    <property type="project" value="InterPro"/>
</dbReference>
<reference evidence="9 10" key="1">
    <citation type="submission" date="2019-09" db="EMBL/GenBank/DDBJ databases">
        <title>Genomes of family Cryomorphaceae.</title>
        <authorList>
            <person name="Bowman J.P."/>
        </authorList>
    </citation>
    <scope>NUCLEOTIDE SEQUENCE [LARGE SCALE GENOMIC DNA]</scope>
    <source>
        <strain evidence="9 10">LMG 25704</strain>
    </source>
</reference>
<accession>A0A6N6RM13</accession>